<evidence type="ECO:0000259" key="2">
    <source>
        <dbReference type="Pfam" id="PF07859"/>
    </source>
</evidence>
<comment type="caution">
    <text evidence="3">The sequence shown here is derived from an EMBL/GenBank/DDBJ whole genome shotgun (WGS) entry which is preliminary data.</text>
</comment>
<dbReference type="PANTHER" id="PTHR48081">
    <property type="entry name" value="AB HYDROLASE SUPERFAMILY PROTEIN C4A8.06C"/>
    <property type="match status" value="1"/>
</dbReference>
<evidence type="ECO:0000313" key="4">
    <source>
        <dbReference type="Proteomes" id="UP000036890"/>
    </source>
</evidence>
<dbReference type="InterPro" id="IPR050300">
    <property type="entry name" value="GDXG_lipolytic_enzyme"/>
</dbReference>
<dbReference type="AlphaFoldDB" id="A0A0L8AEM3"/>
<dbReference type="Proteomes" id="UP000036890">
    <property type="component" value="Unassembled WGS sequence"/>
</dbReference>
<sequence>MQLEPALQQFVDAVAAHPLPEELRELRAISESALPQLQGAPQPVAHVIEHTMIARDGQALDVRLYTPEGLPDGPAPALLFAHGGGWFQCSLAVYDGPCRALANASGCVIVAVGYRLAPEHPFPVPLHDVADAWSWLQDNAERLGLDPQRLAIGGDSAGGNLAAACCLLLRDLGLPQPCHQLLLYPALDASMGSDSYREYASGYYLSAELMRRCWQAYLGDPAAPPALASPAHATDLHGLAPASVLSCEHDPLRDEAEQYAHRLQAAGVDCTLERLSGMIHACIHLQGVAVSTGVAVQRAGDLLRQALA</sequence>
<keyword evidence="1" id="KW-0378">Hydrolase</keyword>
<organism evidence="3 4">
    <name type="scientific">Stenotrophomonas geniculata N1</name>
    <dbReference type="NCBI Taxonomy" id="1167641"/>
    <lineage>
        <taxon>Bacteria</taxon>
        <taxon>Pseudomonadati</taxon>
        <taxon>Pseudomonadota</taxon>
        <taxon>Gammaproteobacteria</taxon>
        <taxon>Lysobacterales</taxon>
        <taxon>Lysobacteraceae</taxon>
        <taxon>Stenotrophomonas</taxon>
    </lineage>
</organism>
<evidence type="ECO:0000256" key="1">
    <source>
        <dbReference type="ARBA" id="ARBA00022801"/>
    </source>
</evidence>
<dbReference type="GO" id="GO:0016787">
    <property type="term" value="F:hydrolase activity"/>
    <property type="evidence" value="ECO:0007669"/>
    <property type="project" value="UniProtKB-KW"/>
</dbReference>
<dbReference type="SUPFAM" id="SSF53474">
    <property type="entry name" value="alpha/beta-Hydrolases"/>
    <property type="match status" value="1"/>
</dbReference>
<reference evidence="3 4" key="1">
    <citation type="journal article" date="2012" name="J. Bacteriol.">
        <title>Genome sequence of a novel nicotine-degrading strain, Pseudomonas geniculata N1.</title>
        <authorList>
            <person name="Tang H."/>
            <person name="Yu H."/>
            <person name="Tai C."/>
            <person name="Huang K."/>
            <person name="Liu Y."/>
            <person name="Wang L."/>
            <person name="Yao Y."/>
            <person name="Wu G."/>
            <person name="Xu P."/>
        </authorList>
    </citation>
    <scope>NUCLEOTIDE SEQUENCE [LARGE SCALE GENOMIC DNA]</scope>
    <source>
        <strain evidence="3 4">N1</strain>
    </source>
</reference>
<dbReference type="OrthoDB" id="9806180at2"/>
<evidence type="ECO:0000313" key="3">
    <source>
        <dbReference type="EMBL" id="KOF00682.1"/>
    </source>
</evidence>
<dbReference type="Gene3D" id="3.40.50.1820">
    <property type="entry name" value="alpha/beta hydrolase"/>
    <property type="match status" value="1"/>
</dbReference>
<dbReference type="Pfam" id="PF07859">
    <property type="entry name" value="Abhydrolase_3"/>
    <property type="match status" value="1"/>
</dbReference>
<name>A0A0L8AEM3_9GAMM</name>
<proteinExistence type="predicted"/>
<dbReference type="InterPro" id="IPR013094">
    <property type="entry name" value="AB_hydrolase_3"/>
</dbReference>
<accession>A0A0L8AEM3</accession>
<dbReference type="RefSeq" id="WP_010486559.1">
    <property type="nucleotide sequence ID" value="NZ_AJLO02000007.1"/>
</dbReference>
<dbReference type="EMBL" id="AJLO02000007">
    <property type="protein sequence ID" value="KOF00682.1"/>
    <property type="molecule type" value="Genomic_DNA"/>
</dbReference>
<dbReference type="PANTHER" id="PTHR48081:SF8">
    <property type="entry name" value="ALPHA_BETA HYDROLASE FOLD-3 DOMAIN-CONTAINING PROTEIN-RELATED"/>
    <property type="match status" value="1"/>
</dbReference>
<feature type="domain" description="Alpha/beta hydrolase fold-3" evidence="2">
    <location>
        <begin position="78"/>
        <end position="283"/>
    </location>
</feature>
<dbReference type="InterPro" id="IPR029058">
    <property type="entry name" value="AB_hydrolase_fold"/>
</dbReference>
<protein>
    <submittedName>
        <fullName evidence="3">Esterase</fullName>
    </submittedName>
</protein>
<gene>
    <name evidence="3" type="ORF">W7K_02950</name>
</gene>